<dbReference type="RefSeq" id="WP_168553060.1">
    <property type="nucleotide sequence ID" value="NZ_JAAWWL010000002.1"/>
</dbReference>
<dbReference type="SUPFAM" id="SSF48317">
    <property type="entry name" value="Acid phosphatase/Vanadium-dependent haloperoxidase"/>
    <property type="match status" value="1"/>
</dbReference>
<dbReference type="InterPro" id="IPR000326">
    <property type="entry name" value="PAP2/HPO"/>
</dbReference>
<gene>
    <name evidence="3" type="ORF">HCU67_13140</name>
</gene>
<reference evidence="3 4" key="1">
    <citation type="submission" date="2020-04" db="EMBL/GenBank/DDBJ databases">
        <authorList>
            <person name="Yoon J."/>
        </authorList>
    </citation>
    <scope>NUCLEOTIDE SEQUENCE [LARGE SCALE GENOMIC DNA]</scope>
    <source>
        <strain evidence="3 4">DJ-13</strain>
    </source>
</reference>
<dbReference type="PANTHER" id="PTHR14969:SF13">
    <property type="entry name" value="AT30094P"/>
    <property type="match status" value="1"/>
</dbReference>
<feature type="domain" description="Phosphatidic acid phosphatase type 2/haloperoxidase" evidence="2">
    <location>
        <begin position="60"/>
        <end position="177"/>
    </location>
</feature>
<feature type="transmembrane region" description="Helical" evidence="1">
    <location>
        <begin position="162"/>
        <end position="185"/>
    </location>
</feature>
<dbReference type="SMART" id="SM00014">
    <property type="entry name" value="acidPPc"/>
    <property type="match status" value="1"/>
</dbReference>
<proteinExistence type="predicted"/>
<comment type="caution">
    <text evidence="3">The sequence shown here is derived from an EMBL/GenBank/DDBJ whole genome shotgun (WGS) entry which is preliminary data.</text>
</comment>
<keyword evidence="4" id="KW-1185">Reference proteome</keyword>
<feature type="transmembrane region" description="Helical" evidence="1">
    <location>
        <begin position="108"/>
        <end position="130"/>
    </location>
</feature>
<name>A0ABX1GVF7_9FLAO</name>
<evidence type="ECO:0000313" key="4">
    <source>
        <dbReference type="Proteomes" id="UP000718451"/>
    </source>
</evidence>
<dbReference type="Proteomes" id="UP000718451">
    <property type="component" value="Unassembled WGS sequence"/>
</dbReference>
<sequence length="189" mass="21476">MIENLIELDQELFLYLNGLGTEGWDGFWMFITNKWGSIPLYLVLLVFSIKAVGLKNTGILLVLVALLITCTDQLANFFKFGLQRPRPCHEDVIYEQMRLVKSYCGGKFGYFSAHAASTMALATFFVTTFYSKLRWYGALLILWALLVGYSRIYIGVHYPGDVFTGIFVGIIFGWLFAKMYIFVVLKLGG</sequence>
<feature type="transmembrane region" description="Helical" evidence="1">
    <location>
        <begin position="137"/>
        <end position="156"/>
    </location>
</feature>
<organism evidence="3 4">
    <name type="scientific">Croceivirga thetidis</name>
    <dbReference type="NCBI Taxonomy" id="2721623"/>
    <lineage>
        <taxon>Bacteria</taxon>
        <taxon>Pseudomonadati</taxon>
        <taxon>Bacteroidota</taxon>
        <taxon>Flavobacteriia</taxon>
        <taxon>Flavobacteriales</taxon>
        <taxon>Flavobacteriaceae</taxon>
        <taxon>Croceivirga</taxon>
    </lineage>
</organism>
<evidence type="ECO:0000313" key="3">
    <source>
        <dbReference type="EMBL" id="NKI32895.1"/>
    </source>
</evidence>
<keyword evidence="1" id="KW-0472">Membrane</keyword>
<dbReference type="Pfam" id="PF01569">
    <property type="entry name" value="PAP2"/>
    <property type="match status" value="1"/>
</dbReference>
<keyword evidence="1" id="KW-0812">Transmembrane</keyword>
<protein>
    <submittedName>
        <fullName evidence="3">Phosphatase PAP2 family protein</fullName>
    </submittedName>
</protein>
<dbReference type="PANTHER" id="PTHR14969">
    <property type="entry name" value="SPHINGOSINE-1-PHOSPHATE PHOSPHOHYDROLASE"/>
    <property type="match status" value="1"/>
</dbReference>
<feature type="transmembrane region" description="Helical" evidence="1">
    <location>
        <begin position="27"/>
        <end position="47"/>
    </location>
</feature>
<feature type="transmembrane region" description="Helical" evidence="1">
    <location>
        <begin position="59"/>
        <end position="78"/>
    </location>
</feature>
<dbReference type="InterPro" id="IPR036938">
    <property type="entry name" value="PAP2/HPO_sf"/>
</dbReference>
<dbReference type="EMBL" id="JAAWWL010000002">
    <property type="protein sequence ID" value="NKI32895.1"/>
    <property type="molecule type" value="Genomic_DNA"/>
</dbReference>
<dbReference type="Gene3D" id="1.20.144.10">
    <property type="entry name" value="Phosphatidic acid phosphatase type 2/haloperoxidase"/>
    <property type="match status" value="1"/>
</dbReference>
<evidence type="ECO:0000256" key="1">
    <source>
        <dbReference type="SAM" id="Phobius"/>
    </source>
</evidence>
<keyword evidence="1" id="KW-1133">Transmembrane helix</keyword>
<evidence type="ECO:0000259" key="2">
    <source>
        <dbReference type="SMART" id="SM00014"/>
    </source>
</evidence>
<accession>A0ABX1GVF7</accession>